<dbReference type="Pfam" id="PF17391">
    <property type="entry name" value="Urocanase_N"/>
    <property type="match status" value="1"/>
</dbReference>
<dbReference type="InterPro" id="IPR038364">
    <property type="entry name" value="Urocanase_central_sf"/>
</dbReference>
<evidence type="ECO:0000256" key="4">
    <source>
        <dbReference type="ARBA" id="ARBA00011992"/>
    </source>
</evidence>
<evidence type="ECO:0000256" key="3">
    <source>
        <dbReference type="ARBA" id="ARBA00007578"/>
    </source>
</evidence>
<feature type="domain" description="Urocanase N-terminal" evidence="11">
    <location>
        <begin position="89"/>
        <end position="215"/>
    </location>
</feature>
<evidence type="ECO:0000256" key="5">
    <source>
        <dbReference type="ARBA" id="ARBA00022808"/>
    </source>
</evidence>
<dbReference type="FunFam" id="3.40.1770.10:FF:000002">
    <property type="entry name" value="Urocanate hydratase 1"/>
    <property type="match status" value="1"/>
</dbReference>
<dbReference type="SUPFAM" id="SSF111326">
    <property type="entry name" value="Urocanase"/>
    <property type="match status" value="1"/>
</dbReference>
<dbReference type="UniPathway" id="UPA00379">
    <property type="reaction ID" value="UER00550"/>
</dbReference>
<organism evidence="13 14">
    <name type="scientific">Dermatophagoides pteronyssinus</name>
    <name type="common">European house dust mite</name>
    <dbReference type="NCBI Taxonomy" id="6956"/>
    <lineage>
        <taxon>Eukaryota</taxon>
        <taxon>Metazoa</taxon>
        <taxon>Ecdysozoa</taxon>
        <taxon>Arthropoda</taxon>
        <taxon>Chelicerata</taxon>
        <taxon>Arachnida</taxon>
        <taxon>Acari</taxon>
        <taxon>Acariformes</taxon>
        <taxon>Sarcoptiformes</taxon>
        <taxon>Astigmata</taxon>
        <taxon>Psoroptidia</taxon>
        <taxon>Analgoidea</taxon>
        <taxon>Pyroglyphidae</taxon>
        <taxon>Dermatophagoidinae</taxon>
        <taxon>Dermatophagoides</taxon>
    </lineage>
</organism>
<feature type="domain" description="Urocanase C-terminal" evidence="12">
    <location>
        <begin position="445"/>
        <end position="653"/>
    </location>
</feature>
<dbReference type="PANTHER" id="PTHR12216:SF3">
    <property type="entry name" value="UROCANATE HYDRATASE"/>
    <property type="match status" value="1"/>
</dbReference>
<keyword evidence="6" id="KW-0520">NAD</keyword>
<dbReference type="InterPro" id="IPR036190">
    <property type="entry name" value="Urocanase_sf"/>
</dbReference>
<dbReference type="InterPro" id="IPR055351">
    <property type="entry name" value="Urocanase"/>
</dbReference>
<dbReference type="InParanoid" id="A0A6P6XYH2"/>
<dbReference type="PIRSF" id="PIRSF001423">
    <property type="entry name" value="Urocanate_hydrat"/>
    <property type="match status" value="1"/>
</dbReference>
<evidence type="ECO:0000259" key="10">
    <source>
        <dbReference type="Pfam" id="PF01175"/>
    </source>
</evidence>
<dbReference type="InterPro" id="IPR023637">
    <property type="entry name" value="Urocanase-like"/>
</dbReference>
<dbReference type="GO" id="GO:0019557">
    <property type="term" value="P:L-histidine catabolic process to glutamate and formate"/>
    <property type="evidence" value="ECO:0007669"/>
    <property type="project" value="UniProtKB-UniPathway"/>
</dbReference>
<comment type="pathway">
    <text evidence="2">Amino-acid degradation; L-histidine degradation into L-glutamate; N-formimidoyl-L-glutamate from L-histidine: step 2/3.</text>
</comment>
<reference evidence="14" key="1">
    <citation type="submission" date="2025-08" db="UniProtKB">
        <authorList>
            <consortium name="RefSeq"/>
        </authorList>
    </citation>
    <scope>IDENTIFICATION</scope>
    <source>
        <strain evidence="14">Airmid</strain>
    </source>
</reference>
<gene>
    <name evidence="14" type="primary">LOC113792643</name>
</gene>
<dbReference type="FunFam" id="3.40.50.10730:FF:000002">
    <property type="entry name" value="Urocanate hydratase 1"/>
    <property type="match status" value="1"/>
</dbReference>
<dbReference type="PANTHER" id="PTHR12216">
    <property type="entry name" value="UROCANATE HYDRATASE"/>
    <property type="match status" value="1"/>
</dbReference>
<evidence type="ECO:0000313" key="14">
    <source>
        <dbReference type="RefSeq" id="XP_027198352.1"/>
    </source>
</evidence>
<evidence type="ECO:0000259" key="11">
    <source>
        <dbReference type="Pfam" id="PF17391"/>
    </source>
</evidence>
<evidence type="ECO:0000256" key="1">
    <source>
        <dbReference type="ARBA" id="ARBA00001911"/>
    </source>
</evidence>
<dbReference type="AlphaFoldDB" id="A0A6P6XYH2"/>
<dbReference type="InterPro" id="IPR035401">
    <property type="entry name" value="Urocanase_C"/>
</dbReference>
<dbReference type="EC" id="4.2.1.49" evidence="4"/>
<evidence type="ECO:0000256" key="8">
    <source>
        <dbReference type="ARBA" id="ARBA00031640"/>
    </source>
</evidence>
<dbReference type="NCBIfam" id="NF003820">
    <property type="entry name" value="PRK05414.1"/>
    <property type="match status" value="1"/>
</dbReference>
<dbReference type="GO" id="GO:0016153">
    <property type="term" value="F:urocanate hydratase activity"/>
    <property type="evidence" value="ECO:0007669"/>
    <property type="project" value="UniProtKB-EC"/>
</dbReference>
<dbReference type="RefSeq" id="XP_027198352.1">
    <property type="nucleotide sequence ID" value="XM_027342551.1"/>
</dbReference>
<evidence type="ECO:0000313" key="13">
    <source>
        <dbReference type="Proteomes" id="UP000515146"/>
    </source>
</evidence>
<dbReference type="InterPro" id="IPR035400">
    <property type="entry name" value="Urocanase_N"/>
</dbReference>
<dbReference type="InterPro" id="IPR035085">
    <property type="entry name" value="Urocanase_Rossmann-like"/>
</dbReference>
<dbReference type="OMA" id="VHFQGLP"/>
<dbReference type="InterPro" id="IPR023636">
    <property type="entry name" value="Urocanase_CS"/>
</dbReference>
<dbReference type="Proteomes" id="UP000515146">
    <property type="component" value="Unplaced"/>
</dbReference>
<dbReference type="Pfam" id="PF01175">
    <property type="entry name" value="Urocanase"/>
    <property type="match status" value="1"/>
</dbReference>
<feature type="domain" description="Urocanase Rossmann-like" evidence="10">
    <location>
        <begin position="218"/>
        <end position="442"/>
    </location>
</feature>
<dbReference type="Gene3D" id="3.40.50.10730">
    <property type="entry name" value="Urocanase like domains"/>
    <property type="match status" value="1"/>
</dbReference>
<dbReference type="KEGG" id="dpte:113792643"/>
<proteinExistence type="inferred from homology"/>
<evidence type="ECO:0000256" key="9">
    <source>
        <dbReference type="ARBA" id="ARBA00047623"/>
    </source>
</evidence>
<keyword evidence="7" id="KW-0456">Lyase</keyword>
<evidence type="ECO:0000256" key="2">
    <source>
        <dbReference type="ARBA" id="ARBA00004794"/>
    </source>
</evidence>
<dbReference type="PROSITE" id="PS01233">
    <property type="entry name" value="UROCANASE"/>
    <property type="match status" value="1"/>
</dbReference>
<name>A0A6P6XYH2_DERPT</name>
<dbReference type="HAMAP" id="MF_00577">
    <property type="entry name" value="HutU"/>
    <property type="match status" value="1"/>
</dbReference>
<protein>
    <recommendedName>
        <fullName evidence="4">urocanate hydratase</fullName>
        <ecNumber evidence="4">4.2.1.49</ecNumber>
    </recommendedName>
    <alternativeName>
        <fullName evidence="8">Imidazolonepropionate hydrolase</fullName>
    </alternativeName>
</protein>
<comment type="similarity">
    <text evidence="3">Belongs to the urocanase family.</text>
</comment>
<accession>A0A6P6XYH2</accession>
<comment type="cofactor">
    <cofactor evidence="1">
        <name>NAD(+)</name>
        <dbReference type="ChEBI" id="CHEBI:57540"/>
    </cofactor>
</comment>
<evidence type="ECO:0000256" key="6">
    <source>
        <dbReference type="ARBA" id="ARBA00023027"/>
    </source>
</evidence>
<comment type="catalytic activity">
    <reaction evidence="9">
        <text>4-imidazolone-5-propanoate = trans-urocanate + H2O</text>
        <dbReference type="Rhea" id="RHEA:13101"/>
        <dbReference type="ChEBI" id="CHEBI:15377"/>
        <dbReference type="ChEBI" id="CHEBI:17771"/>
        <dbReference type="ChEBI" id="CHEBI:77893"/>
        <dbReference type="EC" id="4.2.1.49"/>
    </reaction>
</comment>
<evidence type="ECO:0000259" key="12">
    <source>
        <dbReference type="Pfam" id="PF17392"/>
    </source>
</evidence>
<keyword evidence="5" id="KW-0369">Histidine metabolism</keyword>
<sequence length="670" mass="75720">MDKILECLRYGIPIDPLPDYNGKRNDQIIHAPNRLHDLNDNDQQKQLALNNSLRYFPKHLHSILRDEFLQELDNYGHIYMYRFVPKFPLKAYPIQYYPVKCQDAAAIMLMIMNNLDKEVAQFPHELVCYGGNGQVFSNWAQFWLTMKYLSEMESNQTLVLSSGHPLGLFPSLPSSSRLIISNGNMVANYSSKELYNHYFALGVTMYGQMTAGSFCYIGPQGIVHGTTITILNAARKYLKMDNLLGKVFVSSGLGGMSGAQPKAALIAGCISVIAEISREALMKRKQQGWLMEVESDLNKLIERIEKARQSNEIVSIGYHGNVVDLWEKFVDYHRKTGKLLVELGSDQTSCHCPYTGGYYPVGLSYDQANKMLANDPEQFKDLCQKSLRRQISAINYLAEMGMYFWDYGNAFLLEAYRSGADLNPMKTSYGIRFKYPSYVQDIMGDVFSLGFGPFRWICTSGDPKDLRMTDQLALNIMTKLSEDPDLDQESRRHYEDNIKWIKNAEQHQLVVGSQARILYSNHDGRVAIAKAFNQAIRQGKIQQPIVISRDHHDVSGADSPYRETSNIYDGSSYTADMSILTAFGNVTRGTTWVALHNGGGVGFGEAENCGFGLVLDGRQETEEKAANILFWDVCNGIARRSWSGNSNALKTIEKIQEKNSKIQITKNYLQ</sequence>
<dbReference type="OrthoDB" id="194468at2759"/>
<keyword evidence="13" id="KW-1185">Reference proteome</keyword>
<dbReference type="GO" id="GO:0019556">
    <property type="term" value="P:L-histidine catabolic process to glutamate and formamide"/>
    <property type="evidence" value="ECO:0007669"/>
    <property type="project" value="UniProtKB-UniPathway"/>
</dbReference>
<dbReference type="Gene3D" id="3.40.1770.10">
    <property type="entry name" value="Urocanase superfamily"/>
    <property type="match status" value="2"/>
</dbReference>
<evidence type="ECO:0000256" key="7">
    <source>
        <dbReference type="ARBA" id="ARBA00023239"/>
    </source>
</evidence>
<dbReference type="Pfam" id="PF17392">
    <property type="entry name" value="Urocanase_C"/>
    <property type="match status" value="1"/>
</dbReference>